<accession>A0A7Y4GXR0</accession>
<dbReference type="InterPro" id="IPR036188">
    <property type="entry name" value="FAD/NAD-bd_sf"/>
</dbReference>
<name>A0A7Y4GXR0_9BRAD</name>
<evidence type="ECO:0000313" key="3">
    <source>
        <dbReference type="EMBL" id="NOJ43594.1"/>
    </source>
</evidence>
<dbReference type="Gene3D" id="3.30.9.10">
    <property type="entry name" value="D-Amino Acid Oxidase, subunit A, domain 2"/>
    <property type="match status" value="1"/>
</dbReference>
<dbReference type="EMBL" id="JAAVLX010000011">
    <property type="protein sequence ID" value="NOJ43594.1"/>
    <property type="molecule type" value="Genomic_DNA"/>
</dbReference>
<organism evidence="3 4">
    <name type="scientific">Bradyrhizobium australiense</name>
    <dbReference type="NCBI Taxonomy" id="2721161"/>
    <lineage>
        <taxon>Bacteria</taxon>
        <taxon>Pseudomonadati</taxon>
        <taxon>Pseudomonadota</taxon>
        <taxon>Alphaproteobacteria</taxon>
        <taxon>Hyphomicrobiales</taxon>
        <taxon>Nitrobacteraceae</taxon>
        <taxon>Bradyrhizobium</taxon>
    </lineage>
</organism>
<evidence type="ECO:0000256" key="1">
    <source>
        <dbReference type="ARBA" id="ARBA00023002"/>
    </source>
</evidence>
<comment type="caution">
    <text evidence="3">The sequence shown here is derived from an EMBL/GenBank/DDBJ whole genome shotgun (WGS) entry which is preliminary data.</text>
</comment>
<dbReference type="PANTHER" id="PTHR13847:SF289">
    <property type="entry name" value="GLYCINE OXIDASE"/>
    <property type="match status" value="1"/>
</dbReference>
<proteinExistence type="predicted"/>
<dbReference type="RefSeq" id="WP_171582807.1">
    <property type="nucleotide sequence ID" value="NZ_JAAVLX010000011.1"/>
</dbReference>
<dbReference type="Gene3D" id="3.50.50.60">
    <property type="entry name" value="FAD/NAD(P)-binding domain"/>
    <property type="match status" value="2"/>
</dbReference>
<dbReference type="Proteomes" id="UP000544122">
    <property type="component" value="Unassembled WGS sequence"/>
</dbReference>
<evidence type="ECO:0000313" key="4">
    <source>
        <dbReference type="Proteomes" id="UP000544122"/>
    </source>
</evidence>
<dbReference type="InterPro" id="IPR006076">
    <property type="entry name" value="FAD-dep_OxRdtase"/>
</dbReference>
<sequence length="418" mass="45076">MAEIVINKDLDVVVLGAGIVGVSAAYAARQEGLSVLLVDRCEPGSETSYGNTGILSSGSIFPINQPSLWKSLPKYLTNRHAALRWNIPWAIRNAGWLIRFLANATPANTRARALALRGLIRPSLKLHREWIVKAEASERIRETGWLKVWRSDAVATAKAEQARLAEYGIESELLDRPAISALEPNILPVYKVGLLHTQTASVNSPGAVVKAYARMFTGAGGELRNTEIRAIEPDGDGWRVVTTDGAVRARHVVVALGPWSADLLRPLGYRVPLAVERGYHQEFTPNAARPLSRPIHDADGAFLMTPMENGIRVTSGVELTSRDAPSSFAQLDAVIPLARGVVEFGEAVAKPWRGARPTLPDSLPMIGPAPRHNGLWLAFGHQHIGFTTGPATGVAIAAMISGAEPPFDAAAFVPSRYL</sequence>
<feature type="domain" description="FAD dependent oxidoreductase" evidence="2">
    <location>
        <begin position="11"/>
        <end position="399"/>
    </location>
</feature>
<dbReference type="Pfam" id="PF01266">
    <property type="entry name" value="DAO"/>
    <property type="match status" value="1"/>
</dbReference>
<keyword evidence="4" id="KW-1185">Reference proteome</keyword>
<dbReference type="SUPFAM" id="SSF51905">
    <property type="entry name" value="FAD/NAD(P)-binding domain"/>
    <property type="match status" value="1"/>
</dbReference>
<keyword evidence="1" id="KW-0560">Oxidoreductase</keyword>
<dbReference type="GO" id="GO:0005737">
    <property type="term" value="C:cytoplasm"/>
    <property type="evidence" value="ECO:0007669"/>
    <property type="project" value="TreeGrafter"/>
</dbReference>
<gene>
    <name evidence="3" type="ORF">HCN58_29205</name>
</gene>
<dbReference type="GO" id="GO:0016491">
    <property type="term" value="F:oxidoreductase activity"/>
    <property type="evidence" value="ECO:0007669"/>
    <property type="project" value="UniProtKB-KW"/>
</dbReference>
<evidence type="ECO:0000259" key="2">
    <source>
        <dbReference type="Pfam" id="PF01266"/>
    </source>
</evidence>
<dbReference type="PANTHER" id="PTHR13847">
    <property type="entry name" value="SARCOSINE DEHYDROGENASE-RELATED"/>
    <property type="match status" value="1"/>
</dbReference>
<reference evidence="3 4" key="1">
    <citation type="submission" date="2020-03" db="EMBL/GenBank/DDBJ databases">
        <title>Bradyrhizobium diversity isolated from nodules of Indigofera sp.</title>
        <authorList>
            <person name="Klepa M."/>
            <person name="Helene L."/>
            <person name="Hungria M."/>
        </authorList>
    </citation>
    <scope>NUCLEOTIDE SEQUENCE [LARGE SCALE GENOMIC DNA]</scope>
    <source>
        <strain evidence="3 4">WSM 1791</strain>
    </source>
</reference>
<protein>
    <submittedName>
        <fullName evidence="3">FAD-binding oxidoreductase</fullName>
    </submittedName>
</protein>
<dbReference type="AlphaFoldDB" id="A0A7Y4GXR0"/>